<dbReference type="PANTHER" id="PTHR35869:SF1">
    <property type="entry name" value="OUTER-MEMBRANE LIPOPROTEIN CARRIER PROTEIN"/>
    <property type="match status" value="1"/>
</dbReference>
<dbReference type="STRING" id="870908.SAMN04488044_2530"/>
<dbReference type="Proteomes" id="UP000184211">
    <property type="component" value="Unassembled WGS sequence"/>
</dbReference>
<reference evidence="4" key="1">
    <citation type="submission" date="2016-11" db="EMBL/GenBank/DDBJ databases">
        <authorList>
            <person name="Varghese N."/>
            <person name="Submissions S."/>
        </authorList>
    </citation>
    <scope>NUCLEOTIDE SEQUENCE [LARGE SCALE GENOMIC DNA]</scope>
    <source>
        <strain evidence="4">DSM 28223</strain>
    </source>
</reference>
<evidence type="ECO:0000256" key="2">
    <source>
        <dbReference type="SAM" id="SignalP"/>
    </source>
</evidence>
<organism evidence="3 4">
    <name type="scientific">Cognatishimia maritima</name>
    <dbReference type="NCBI Taxonomy" id="870908"/>
    <lineage>
        <taxon>Bacteria</taxon>
        <taxon>Pseudomonadati</taxon>
        <taxon>Pseudomonadota</taxon>
        <taxon>Alphaproteobacteria</taxon>
        <taxon>Rhodobacterales</taxon>
        <taxon>Paracoccaceae</taxon>
        <taxon>Cognatishimia</taxon>
    </lineage>
</organism>
<dbReference type="Gene3D" id="2.50.20.10">
    <property type="entry name" value="Lipoprotein localisation LolA/LolB/LppX"/>
    <property type="match status" value="1"/>
</dbReference>
<name>A0A1M5SZ28_9RHOB</name>
<dbReference type="PANTHER" id="PTHR35869">
    <property type="entry name" value="OUTER-MEMBRANE LIPOPROTEIN CARRIER PROTEIN"/>
    <property type="match status" value="1"/>
</dbReference>
<accession>A0A1M5SZ28</accession>
<dbReference type="CDD" id="cd16325">
    <property type="entry name" value="LolA"/>
    <property type="match status" value="1"/>
</dbReference>
<dbReference type="InterPro" id="IPR029046">
    <property type="entry name" value="LolA/LolB/LppX"/>
</dbReference>
<evidence type="ECO:0000313" key="3">
    <source>
        <dbReference type="EMBL" id="SHH43433.1"/>
    </source>
</evidence>
<feature type="signal peptide" evidence="2">
    <location>
        <begin position="1"/>
        <end position="22"/>
    </location>
</feature>
<dbReference type="InterPro" id="IPR004564">
    <property type="entry name" value="OM_lipoprot_carrier_LolA-like"/>
</dbReference>
<keyword evidence="4" id="KW-1185">Reference proteome</keyword>
<evidence type="ECO:0000313" key="4">
    <source>
        <dbReference type="Proteomes" id="UP000184211"/>
    </source>
</evidence>
<dbReference type="AlphaFoldDB" id="A0A1M5SZ28"/>
<keyword evidence="3" id="KW-0449">Lipoprotein</keyword>
<dbReference type="OrthoDB" id="9800501at2"/>
<gene>
    <name evidence="3" type="ORF">SAMN04488044_2530</name>
</gene>
<feature type="chain" id="PRO_5012635495" evidence="2">
    <location>
        <begin position="23"/>
        <end position="205"/>
    </location>
</feature>
<dbReference type="SUPFAM" id="SSF89392">
    <property type="entry name" value="Prokaryotic lipoproteins and lipoprotein localization factors"/>
    <property type="match status" value="1"/>
</dbReference>
<dbReference type="RefSeq" id="WP_072793395.1">
    <property type="nucleotide sequence ID" value="NZ_FQWM01000005.1"/>
</dbReference>
<keyword evidence="1 2" id="KW-0732">Signal</keyword>
<dbReference type="EMBL" id="FQWM01000005">
    <property type="protein sequence ID" value="SHH43433.1"/>
    <property type="molecule type" value="Genomic_DNA"/>
</dbReference>
<dbReference type="Pfam" id="PF03548">
    <property type="entry name" value="LolA"/>
    <property type="match status" value="1"/>
</dbReference>
<protein>
    <submittedName>
        <fullName evidence="3">Outer membrane lipoprotein-sorting protein</fullName>
    </submittedName>
</protein>
<proteinExistence type="predicted"/>
<sequence>MKTLRSLIAPSLILVMAGTASAEKLSLDDISAYLNGIGAAQTSFTQVNDDNSISTGTLMIKRPGRARFEYDPPAAALVMAGGGQIAIFDKKSNEPPENYPLRRTPLWVILERNVDLKARDMVVGHSYDGTTTKVTALDPKNPERGSIELHFTDNPVQLRQWVIQDEGGSETTVVLRDLDRSVELDNSLFNITRMTNQIAPQRDDN</sequence>
<evidence type="ECO:0000256" key="1">
    <source>
        <dbReference type="ARBA" id="ARBA00022729"/>
    </source>
</evidence>